<evidence type="ECO:0000313" key="9">
    <source>
        <dbReference type="EMBL" id="OWK29153.1"/>
    </source>
</evidence>
<dbReference type="Proteomes" id="UP000197783">
    <property type="component" value="Unassembled WGS sequence"/>
</dbReference>
<proteinExistence type="inferred from homology"/>
<feature type="domain" description="Endonuclease/exonuclease/phosphatase" evidence="8">
    <location>
        <begin position="22"/>
        <end position="269"/>
    </location>
</feature>
<evidence type="ECO:0000256" key="2">
    <source>
        <dbReference type="ARBA" id="ARBA00022723"/>
    </source>
</evidence>
<dbReference type="PROSITE" id="PS00726">
    <property type="entry name" value="AP_NUCLEASE_F1_1"/>
    <property type="match status" value="1"/>
</dbReference>
<reference evidence="9 10" key="1">
    <citation type="submission" date="2017-03" db="EMBL/GenBank/DDBJ databases">
        <title>Genome sequence of Sphingomonas mucosissima DSM 17494.</title>
        <authorList>
            <person name="Poehlein A."/>
            <person name="Wuebbeler J.H."/>
            <person name="Steinbuechel A."/>
            <person name="Daniel R."/>
        </authorList>
    </citation>
    <scope>NUCLEOTIDE SEQUENCE [LARGE SCALE GENOMIC DNA]</scope>
    <source>
        <strain evidence="9 10">DSM 17494</strain>
    </source>
</reference>
<feature type="binding site" evidence="6">
    <location>
        <position position="52"/>
    </location>
    <ligand>
        <name>Mg(2+)</name>
        <dbReference type="ChEBI" id="CHEBI:18420"/>
        <label>1</label>
    </ligand>
</feature>
<feature type="binding site" evidence="6">
    <location>
        <position position="25"/>
    </location>
    <ligand>
        <name>Mg(2+)</name>
        <dbReference type="ChEBI" id="CHEBI:18420"/>
        <label>1</label>
    </ligand>
</feature>
<dbReference type="EMBL" id="NBBJ01000004">
    <property type="protein sequence ID" value="OWK29153.1"/>
    <property type="molecule type" value="Genomic_DNA"/>
</dbReference>
<keyword evidence="4 6" id="KW-0460">Magnesium</keyword>
<dbReference type="InterPro" id="IPR020847">
    <property type="entry name" value="AP_endonuclease_F1_BS"/>
</dbReference>
<dbReference type="AlphaFoldDB" id="A0A245ZHE5"/>
<feature type="binding site" evidence="6">
    <location>
        <position position="268"/>
    </location>
    <ligand>
        <name>Mg(2+)</name>
        <dbReference type="ChEBI" id="CHEBI:18420"/>
        <label>1</label>
    </ligand>
</feature>
<evidence type="ECO:0000256" key="5">
    <source>
        <dbReference type="PIRSR" id="PIRSR604808-1"/>
    </source>
</evidence>
<evidence type="ECO:0000256" key="1">
    <source>
        <dbReference type="ARBA" id="ARBA00007092"/>
    </source>
</evidence>
<comment type="similarity">
    <text evidence="1">Belongs to the DNA repair enzymes AP/ExoA family.</text>
</comment>
<evidence type="ECO:0000256" key="6">
    <source>
        <dbReference type="PIRSR" id="PIRSR604808-2"/>
    </source>
</evidence>
<accession>A0A245ZHE5</accession>
<dbReference type="InterPro" id="IPR005135">
    <property type="entry name" value="Endo/exonuclease/phosphatase"/>
</dbReference>
<feature type="binding site" evidence="6">
    <location>
        <position position="165"/>
    </location>
    <ligand>
        <name>Mg(2+)</name>
        <dbReference type="ChEBI" id="CHEBI:18420"/>
        <label>1</label>
    </ligand>
</feature>
<dbReference type="InterPro" id="IPR036691">
    <property type="entry name" value="Endo/exonu/phosph_ase_sf"/>
</dbReference>
<dbReference type="InterPro" id="IPR004808">
    <property type="entry name" value="AP_endonuc_1"/>
</dbReference>
<feature type="binding site" evidence="6">
    <location>
        <position position="269"/>
    </location>
    <ligand>
        <name>Mg(2+)</name>
        <dbReference type="ChEBI" id="CHEBI:18420"/>
        <label>1</label>
    </ligand>
</feature>
<organism evidence="9 10">
    <name type="scientific">Sphingomonas mucosissima</name>
    <dbReference type="NCBI Taxonomy" id="370959"/>
    <lineage>
        <taxon>Bacteria</taxon>
        <taxon>Pseudomonadati</taxon>
        <taxon>Pseudomonadota</taxon>
        <taxon>Alphaproteobacteria</taxon>
        <taxon>Sphingomonadales</taxon>
        <taxon>Sphingomonadaceae</taxon>
        <taxon>Sphingomonas</taxon>
    </lineage>
</organism>
<dbReference type="EC" id="3.1.11.2" evidence="9"/>
<keyword evidence="6" id="KW-0464">Manganese</keyword>
<dbReference type="GO" id="GO:0003677">
    <property type="term" value="F:DNA binding"/>
    <property type="evidence" value="ECO:0007669"/>
    <property type="project" value="InterPro"/>
</dbReference>
<feature type="active site" description="Proton donor/acceptor" evidence="5">
    <location>
        <position position="165"/>
    </location>
</feature>
<feature type="site" description="Transition state stabilizer" evidence="7">
    <location>
        <position position="167"/>
    </location>
</feature>
<feature type="site" description="Interaction with DNA substrate" evidence="7">
    <location>
        <position position="269"/>
    </location>
</feature>
<dbReference type="GO" id="GO:0046872">
    <property type="term" value="F:metal ion binding"/>
    <property type="evidence" value="ECO:0007669"/>
    <property type="project" value="UniProtKB-KW"/>
</dbReference>
<comment type="cofactor">
    <cofactor evidence="6">
        <name>Mg(2+)</name>
        <dbReference type="ChEBI" id="CHEBI:18420"/>
    </cofactor>
    <cofactor evidence="6">
        <name>Mn(2+)</name>
        <dbReference type="ChEBI" id="CHEBI:29035"/>
    </cofactor>
    <text evidence="6">Probably binds two magnesium or manganese ions per subunit.</text>
</comment>
<keyword evidence="3 9" id="KW-0378">Hydrolase</keyword>
<feature type="active site" evidence="5">
    <location>
        <position position="123"/>
    </location>
</feature>
<dbReference type="GO" id="GO:0008311">
    <property type="term" value="F:double-stranded DNA 3'-5' DNA exonuclease activity"/>
    <property type="evidence" value="ECO:0007669"/>
    <property type="project" value="UniProtKB-EC"/>
</dbReference>
<evidence type="ECO:0000313" key="10">
    <source>
        <dbReference type="Proteomes" id="UP000197783"/>
    </source>
</evidence>
<keyword evidence="2 6" id="KW-0479">Metal-binding</keyword>
<evidence type="ECO:0000256" key="7">
    <source>
        <dbReference type="PIRSR" id="PIRSR604808-3"/>
    </source>
</evidence>
<evidence type="ECO:0000256" key="4">
    <source>
        <dbReference type="ARBA" id="ARBA00022842"/>
    </source>
</evidence>
<name>A0A245ZHE5_9SPHN</name>
<feature type="active site" description="Proton acceptor" evidence="5">
    <location>
        <position position="269"/>
    </location>
</feature>
<dbReference type="GO" id="GO:0004519">
    <property type="term" value="F:endonuclease activity"/>
    <property type="evidence" value="ECO:0007669"/>
    <property type="project" value="InterPro"/>
</dbReference>
<dbReference type="Pfam" id="PF03372">
    <property type="entry name" value="Exo_endo_phos"/>
    <property type="match status" value="1"/>
</dbReference>
<dbReference type="SUPFAM" id="SSF56219">
    <property type="entry name" value="DNase I-like"/>
    <property type="match status" value="1"/>
</dbReference>
<evidence type="ECO:0000259" key="8">
    <source>
        <dbReference type="Pfam" id="PF03372"/>
    </source>
</evidence>
<feature type="binding site" evidence="6">
    <location>
        <position position="167"/>
    </location>
    <ligand>
        <name>Mg(2+)</name>
        <dbReference type="ChEBI" id="CHEBI:18420"/>
        <label>1</label>
    </ligand>
</feature>
<dbReference type="InterPro" id="IPR037493">
    <property type="entry name" value="ExoIII-like"/>
</dbReference>
<dbReference type="CDD" id="cd09086">
    <property type="entry name" value="ExoIII-like_AP-endo"/>
    <property type="match status" value="1"/>
</dbReference>
<keyword evidence="10" id="KW-1185">Reference proteome</keyword>
<dbReference type="NCBIfam" id="TIGR00633">
    <property type="entry name" value="xth"/>
    <property type="match status" value="1"/>
</dbReference>
<feature type="site" description="Important for catalytic activity" evidence="7">
    <location>
        <position position="239"/>
    </location>
</feature>
<gene>
    <name evidence="9" type="primary">xthA_2</name>
    <name evidence="9" type="ORF">SPMU_26800</name>
</gene>
<dbReference type="PROSITE" id="PS51435">
    <property type="entry name" value="AP_NUCLEASE_F1_4"/>
    <property type="match status" value="1"/>
</dbReference>
<sequence>MGDWGMLSPPAMLAKPHRVKIGSWNINSVRFRIDIVVQFLREAQPDILCLQETKVIDTDFPFEAFRALGYEHILIHGQRMHHGVAIISRVPICEDDRLDWQANREARHIGVRLPNGVRLENVYVPAGGDVPDREVNAKFGQKLDFVARMTDWSASLDCPTILTGDFNIAPLPSDVWSHKALLKVVSHTPIEVEALDRLKASNDWVDLGRHFHPAPARLHTWWSYRSPDWTKNDRGRRLDHMWATGSVAATAQSHHVFEGCRSWLKPSDHVPIMTEFAF</sequence>
<dbReference type="PANTHER" id="PTHR43250">
    <property type="entry name" value="EXODEOXYRIBONUCLEASE III"/>
    <property type="match status" value="1"/>
</dbReference>
<evidence type="ECO:0000256" key="3">
    <source>
        <dbReference type="ARBA" id="ARBA00022801"/>
    </source>
</evidence>
<comment type="caution">
    <text evidence="9">The sequence shown here is derived from an EMBL/GenBank/DDBJ whole genome shotgun (WGS) entry which is preliminary data.</text>
</comment>
<dbReference type="GO" id="GO:0006281">
    <property type="term" value="P:DNA repair"/>
    <property type="evidence" value="ECO:0007669"/>
    <property type="project" value="InterPro"/>
</dbReference>
<protein>
    <submittedName>
        <fullName evidence="9">Exodeoxyribonuclease III</fullName>
        <ecNumber evidence="9">3.1.11.2</ecNumber>
    </submittedName>
</protein>
<dbReference type="PANTHER" id="PTHR43250:SF2">
    <property type="entry name" value="EXODEOXYRIBONUCLEASE III"/>
    <property type="match status" value="1"/>
</dbReference>
<dbReference type="Gene3D" id="3.60.10.10">
    <property type="entry name" value="Endonuclease/exonuclease/phosphatase"/>
    <property type="match status" value="1"/>
</dbReference>